<keyword evidence="3" id="KW-1185">Reference proteome</keyword>
<dbReference type="EMBL" id="BSFE01000001">
    <property type="protein sequence ID" value="GLK50757.1"/>
    <property type="molecule type" value="Genomic_DNA"/>
</dbReference>
<feature type="transmembrane region" description="Helical" evidence="1">
    <location>
        <begin position="138"/>
        <end position="157"/>
    </location>
</feature>
<keyword evidence="1" id="KW-1133">Transmembrane helix</keyword>
<feature type="transmembrane region" description="Helical" evidence="1">
    <location>
        <begin position="70"/>
        <end position="92"/>
    </location>
</feature>
<protein>
    <recommendedName>
        <fullName evidence="4">Yip1 domain-containing protein</fullName>
    </recommendedName>
</protein>
<name>A0A9W6MM36_9PROT</name>
<feature type="transmembrane region" description="Helical" evidence="1">
    <location>
        <begin position="195"/>
        <end position="215"/>
    </location>
</feature>
<evidence type="ECO:0008006" key="4">
    <source>
        <dbReference type="Google" id="ProtNLM"/>
    </source>
</evidence>
<organism evidence="2 3">
    <name type="scientific">Maricaulis virginensis</name>
    <dbReference type="NCBI Taxonomy" id="144022"/>
    <lineage>
        <taxon>Bacteria</taxon>
        <taxon>Pseudomonadati</taxon>
        <taxon>Pseudomonadota</taxon>
        <taxon>Alphaproteobacteria</taxon>
        <taxon>Maricaulales</taxon>
        <taxon>Maricaulaceae</taxon>
        <taxon>Maricaulis</taxon>
    </lineage>
</organism>
<evidence type="ECO:0000313" key="2">
    <source>
        <dbReference type="EMBL" id="GLK50757.1"/>
    </source>
</evidence>
<proteinExistence type="predicted"/>
<reference evidence="2" key="2">
    <citation type="submission" date="2023-01" db="EMBL/GenBank/DDBJ databases">
        <authorList>
            <person name="Sun Q."/>
            <person name="Evtushenko L."/>
        </authorList>
    </citation>
    <scope>NUCLEOTIDE SEQUENCE</scope>
    <source>
        <strain evidence="2">VKM B-1513</strain>
    </source>
</reference>
<gene>
    <name evidence="2" type="ORF">GCM10017621_02650</name>
</gene>
<evidence type="ECO:0000313" key="3">
    <source>
        <dbReference type="Proteomes" id="UP001143486"/>
    </source>
</evidence>
<sequence>MLCKGEDADLDTEEKPAAKAKPNDILDSVSIAAFDLDGRIFRTLWHSLTRTPDVALAGAKGDFSRYLSPIRVFVALFSFQFVVASLFGTPLAGSLDQLTVSLEPEAVEAWLATGRSATGEIPTAAEVNQTIESWGAMLLWPITIVTALPYLLLLKLYRPGVPLWGHVQFFLTATNASFVVMIATIPLLLLGLGWFSLGIGFAMIVYYFCTGRIIVRFYSHSAGGAALRLLGLFLIMPVTLLMTGIGQILGTSLTLDMNYDLSLVQLYAPDLE</sequence>
<accession>A0A9W6MM36</accession>
<keyword evidence="1" id="KW-0472">Membrane</keyword>
<keyword evidence="1" id="KW-0812">Transmembrane</keyword>
<feature type="transmembrane region" description="Helical" evidence="1">
    <location>
        <begin position="169"/>
        <end position="189"/>
    </location>
</feature>
<evidence type="ECO:0000256" key="1">
    <source>
        <dbReference type="SAM" id="Phobius"/>
    </source>
</evidence>
<dbReference type="Proteomes" id="UP001143486">
    <property type="component" value="Unassembled WGS sequence"/>
</dbReference>
<comment type="caution">
    <text evidence="2">The sequence shown here is derived from an EMBL/GenBank/DDBJ whole genome shotgun (WGS) entry which is preliminary data.</text>
</comment>
<reference evidence="2" key="1">
    <citation type="journal article" date="2014" name="Int. J. Syst. Evol. Microbiol.">
        <title>Complete genome sequence of Corynebacterium casei LMG S-19264T (=DSM 44701T), isolated from a smear-ripened cheese.</title>
        <authorList>
            <consortium name="US DOE Joint Genome Institute (JGI-PGF)"/>
            <person name="Walter F."/>
            <person name="Albersmeier A."/>
            <person name="Kalinowski J."/>
            <person name="Ruckert C."/>
        </authorList>
    </citation>
    <scope>NUCLEOTIDE SEQUENCE</scope>
    <source>
        <strain evidence="2">VKM B-1513</strain>
    </source>
</reference>
<feature type="transmembrane region" description="Helical" evidence="1">
    <location>
        <begin position="227"/>
        <end position="249"/>
    </location>
</feature>
<dbReference type="AlphaFoldDB" id="A0A9W6MM36"/>